<dbReference type="EMBL" id="LNOI01000001">
    <property type="protein sequence ID" value="KUY20556.1"/>
    <property type="molecule type" value="Genomic_DNA"/>
</dbReference>
<feature type="chain" id="PRO_5044882780" evidence="1">
    <location>
        <begin position="24"/>
        <end position="116"/>
    </location>
</feature>
<protein>
    <submittedName>
        <fullName evidence="2">Uncharacterized protein</fullName>
    </submittedName>
</protein>
<dbReference type="Proteomes" id="UP000064412">
    <property type="component" value="Unassembled WGS sequence"/>
</dbReference>
<evidence type="ECO:0000256" key="1">
    <source>
        <dbReference type="SAM" id="SignalP"/>
    </source>
</evidence>
<comment type="caution">
    <text evidence="2">The sequence shown here is derived from an EMBL/GenBank/DDBJ whole genome shotgun (WGS) entry which is preliminary data.</text>
</comment>
<organism evidence="2 3">
    <name type="scientific">Elizabethkingia miricola</name>
    <name type="common">Chryseobacterium miricola</name>
    <dbReference type="NCBI Taxonomy" id="172045"/>
    <lineage>
        <taxon>Bacteria</taxon>
        <taxon>Pseudomonadati</taxon>
        <taxon>Bacteroidota</taxon>
        <taxon>Flavobacteriia</taxon>
        <taxon>Flavobacteriales</taxon>
        <taxon>Weeksellaceae</taxon>
        <taxon>Elizabethkingia</taxon>
    </lineage>
</organism>
<gene>
    <name evidence="2" type="ORF">ATB95_06525</name>
</gene>
<proteinExistence type="predicted"/>
<keyword evidence="1" id="KW-0732">Signal</keyword>
<evidence type="ECO:0000313" key="3">
    <source>
        <dbReference type="Proteomes" id="UP000064412"/>
    </source>
</evidence>
<name>A0ABD4DNP8_ELIMR</name>
<dbReference type="AlphaFoldDB" id="A0ABD4DNP8"/>
<accession>A0ABD4DNP8</accession>
<evidence type="ECO:0000313" key="2">
    <source>
        <dbReference type="EMBL" id="KUY20556.1"/>
    </source>
</evidence>
<feature type="signal peptide" evidence="1">
    <location>
        <begin position="1"/>
        <end position="23"/>
    </location>
</feature>
<reference evidence="2 3" key="1">
    <citation type="submission" date="2015-11" db="EMBL/GenBank/DDBJ databases">
        <authorList>
            <person name="Nicholson A.C."/>
            <person name="Humrighouse B.W."/>
            <person name="Graziano J."/>
            <person name="Lasker B."/>
            <person name="Whitney A.M."/>
            <person name="Mcquiston J.R."/>
        </authorList>
    </citation>
    <scope>NUCLEOTIDE SEQUENCE [LARGE SCALE GENOMIC DNA]</scope>
    <source>
        <strain evidence="2 3">G4071</strain>
    </source>
</reference>
<sequence length="116" mass="13261">MLQYRFILIILFGFLFIPGQVTACGINTVPVSESGYKAEFSKKEYCNGCEGCNSRQNRKNCTEQCKCLSCCTTTLLPDSQNLTFEKKMYYNRSSFINPEHNISKGFLFIWLTPKIG</sequence>